<evidence type="ECO:0000256" key="2">
    <source>
        <dbReference type="SAM" id="Phobius"/>
    </source>
</evidence>
<reference evidence="4 5" key="1">
    <citation type="submission" date="2024-03" db="EMBL/GenBank/DDBJ databases">
        <title>Human intestinal bacterial collection.</title>
        <authorList>
            <person name="Pauvert C."/>
            <person name="Hitch T.C.A."/>
            <person name="Clavel T."/>
        </authorList>
    </citation>
    <scope>NUCLEOTIDE SEQUENCE [LARGE SCALE GENOMIC DNA]</scope>
    <source>
        <strain evidence="4 5">CLA-JM-H44</strain>
    </source>
</reference>
<organism evidence="4 5">
    <name type="scientific">Solibaculum intestinale</name>
    <dbReference type="NCBI Taxonomy" id="3133165"/>
    <lineage>
        <taxon>Bacteria</taxon>
        <taxon>Bacillati</taxon>
        <taxon>Bacillota</taxon>
        <taxon>Clostridia</taxon>
        <taxon>Eubacteriales</taxon>
        <taxon>Oscillospiraceae</taxon>
        <taxon>Solibaculum</taxon>
    </lineage>
</organism>
<evidence type="ECO:0000256" key="1">
    <source>
        <dbReference type="SAM" id="MobiDB-lite"/>
    </source>
</evidence>
<feature type="domain" description="Helix-hairpin-helix DNA-binding motif class 1" evidence="3">
    <location>
        <begin position="153"/>
        <end position="172"/>
    </location>
</feature>
<keyword evidence="4" id="KW-0238">DNA-binding</keyword>
<dbReference type="PANTHER" id="PTHR21180">
    <property type="entry name" value="ENDONUCLEASE/EXONUCLEASE/PHOSPHATASE FAMILY DOMAIN-CONTAINING PROTEIN 1"/>
    <property type="match status" value="1"/>
</dbReference>
<sequence length="175" mass="18272">MESKSSHEIYLIVIASVLAAVIIGYNTLLAPKVTGIGVVYQNYDSSQEASQSAAVGFEPESSSEASPSDVVSSSPSEEPTLTNSFSNRTDPVSSAASQPSAFSSTTPAAPTPSVVNINTATAAQLETLPGIGEVKAQAIIAYRETYGPFRSVNELTLVKGIGEKTLQKLLPYICV</sequence>
<feature type="transmembrane region" description="Helical" evidence="2">
    <location>
        <begin position="9"/>
        <end position="28"/>
    </location>
</feature>
<evidence type="ECO:0000313" key="5">
    <source>
        <dbReference type="Proteomes" id="UP001489509"/>
    </source>
</evidence>
<dbReference type="InterPro" id="IPR010994">
    <property type="entry name" value="RuvA_2-like"/>
</dbReference>
<feature type="domain" description="Helix-hairpin-helix DNA-binding motif class 1" evidence="3">
    <location>
        <begin position="123"/>
        <end position="142"/>
    </location>
</feature>
<proteinExistence type="predicted"/>
<dbReference type="SUPFAM" id="SSF47781">
    <property type="entry name" value="RuvA domain 2-like"/>
    <property type="match status" value="1"/>
</dbReference>
<keyword evidence="5" id="KW-1185">Reference proteome</keyword>
<name>A0ABV1DXD4_9FIRM</name>
<keyword evidence="2" id="KW-0472">Membrane</keyword>
<evidence type="ECO:0000259" key="3">
    <source>
        <dbReference type="SMART" id="SM00278"/>
    </source>
</evidence>
<dbReference type="InterPro" id="IPR003583">
    <property type="entry name" value="Hlx-hairpin-Hlx_DNA-bd_motif"/>
</dbReference>
<feature type="compositionally biased region" description="Low complexity" evidence="1">
    <location>
        <begin position="58"/>
        <end position="79"/>
    </location>
</feature>
<dbReference type="Gene3D" id="1.10.150.320">
    <property type="entry name" value="Photosystem II 12 kDa extrinsic protein"/>
    <property type="match status" value="1"/>
</dbReference>
<dbReference type="NCBIfam" id="TIGR00426">
    <property type="entry name" value="competence protein ComEA helix-hairpin-helix repeat region"/>
    <property type="match status" value="1"/>
</dbReference>
<feature type="compositionally biased region" description="Low complexity" evidence="1">
    <location>
        <begin position="91"/>
        <end position="109"/>
    </location>
</feature>
<dbReference type="GO" id="GO:0003677">
    <property type="term" value="F:DNA binding"/>
    <property type="evidence" value="ECO:0007669"/>
    <property type="project" value="UniProtKB-KW"/>
</dbReference>
<dbReference type="Pfam" id="PF12836">
    <property type="entry name" value="HHH_3"/>
    <property type="match status" value="1"/>
</dbReference>
<dbReference type="EMBL" id="JBBMFD010000002">
    <property type="protein sequence ID" value="MEQ2439715.1"/>
    <property type="molecule type" value="Genomic_DNA"/>
</dbReference>
<dbReference type="RefSeq" id="WP_349217977.1">
    <property type="nucleotide sequence ID" value="NZ_JBBMFD010000002.1"/>
</dbReference>
<dbReference type="SMART" id="SM00278">
    <property type="entry name" value="HhH1"/>
    <property type="match status" value="2"/>
</dbReference>
<keyword evidence="2" id="KW-1133">Transmembrane helix</keyword>
<dbReference type="PANTHER" id="PTHR21180:SF32">
    <property type="entry name" value="ENDONUCLEASE_EXONUCLEASE_PHOSPHATASE FAMILY DOMAIN-CONTAINING PROTEIN 1"/>
    <property type="match status" value="1"/>
</dbReference>
<dbReference type="InterPro" id="IPR004509">
    <property type="entry name" value="Competence_ComEA_HhH"/>
</dbReference>
<evidence type="ECO:0000313" key="4">
    <source>
        <dbReference type="EMBL" id="MEQ2439715.1"/>
    </source>
</evidence>
<gene>
    <name evidence="4" type="ORF">WMO26_02620</name>
</gene>
<accession>A0ABV1DXD4</accession>
<feature type="region of interest" description="Disordered" evidence="1">
    <location>
        <begin position="51"/>
        <end position="109"/>
    </location>
</feature>
<dbReference type="InterPro" id="IPR051675">
    <property type="entry name" value="Endo/Exo/Phosphatase_dom_1"/>
</dbReference>
<protein>
    <submittedName>
        <fullName evidence="4">ComEA family DNA-binding protein</fullName>
    </submittedName>
</protein>
<keyword evidence="2" id="KW-0812">Transmembrane</keyword>
<dbReference type="Proteomes" id="UP001489509">
    <property type="component" value="Unassembled WGS sequence"/>
</dbReference>
<comment type="caution">
    <text evidence="4">The sequence shown here is derived from an EMBL/GenBank/DDBJ whole genome shotgun (WGS) entry which is preliminary data.</text>
</comment>
<feature type="compositionally biased region" description="Polar residues" evidence="1">
    <location>
        <begin position="80"/>
        <end position="90"/>
    </location>
</feature>